<dbReference type="EMBL" id="QPJD01000002">
    <property type="protein sequence ID" value="RCW51260.1"/>
    <property type="molecule type" value="Genomic_DNA"/>
</dbReference>
<evidence type="ECO:0000313" key="10">
    <source>
        <dbReference type="EMBL" id="RCW51260.1"/>
    </source>
</evidence>
<dbReference type="AlphaFoldDB" id="A0A368WBK2"/>
<evidence type="ECO:0000259" key="9">
    <source>
        <dbReference type="Pfam" id="PF08323"/>
    </source>
</evidence>
<feature type="domain" description="Starch synthase catalytic" evidence="9">
    <location>
        <begin position="2"/>
        <end position="236"/>
    </location>
</feature>
<sequence>MNILFATSEAVPLAKTGGLADVAGALPKALNKRGVDARVILPKYEEIPAAYIQQFEQIAQFTVSFSWRKQYCGLFKAELDGVTYYLIDNEFYFKRRGLYGYGDDAERFVFFCFAVMESVRYMDFQPELVHCHDWQTGLIPFLLKTRYAFDPAWADAKSVFTIHNLKYQGLFGIELLKDLTGAGDDMFRAESLEFYGAASCMKGGLVYADKLTTVSGTYASEIQTEYYGEGLDSLLRYRSGDLIGIVNGIDDELFDPMNDPALHTPYRDSLSRKRINKLELQSEVGLPQSESVPLIGIVSRLVEQKGFDLITATFDELLLTEDVQFVILGAGDQHYEHFFKDAAYRYPAKVAVWLGYDDRMARRIYAGSDMFAMPSKFEPCGLSQLLALRYHSVPIVRETGGLKDTVQAYNEYTGEGNGFSFTNYNAHDYMYTVRRALAVYRNVEAWKQIVENGSGEDYSWNRSAKAYISVYSQLVAHRKEKEPWPVIL</sequence>
<comment type="catalytic activity">
    <reaction evidence="1 7">
        <text>[(1-&gt;4)-alpha-D-glucosyl](n) + ADP-alpha-D-glucose = [(1-&gt;4)-alpha-D-glucosyl](n+1) + ADP + H(+)</text>
        <dbReference type="Rhea" id="RHEA:18189"/>
        <dbReference type="Rhea" id="RHEA-COMP:9584"/>
        <dbReference type="Rhea" id="RHEA-COMP:9587"/>
        <dbReference type="ChEBI" id="CHEBI:15378"/>
        <dbReference type="ChEBI" id="CHEBI:15444"/>
        <dbReference type="ChEBI" id="CHEBI:57498"/>
        <dbReference type="ChEBI" id="CHEBI:456216"/>
        <dbReference type="EC" id="2.4.1.21"/>
    </reaction>
</comment>
<dbReference type="SUPFAM" id="SSF53756">
    <property type="entry name" value="UDP-Glycosyltransferase/glycogen phosphorylase"/>
    <property type="match status" value="1"/>
</dbReference>
<evidence type="ECO:0000256" key="2">
    <source>
        <dbReference type="ARBA" id="ARBA00002764"/>
    </source>
</evidence>
<dbReference type="Proteomes" id="UP000252415">
    <property type="component" value="Unassembled WGS sequence"/>
</dbReference>
<name>A0A368WBK2_9BACL</name>
<dbReference type="InterPro" id="IPR013534">
    <property type="entry name" value="Starch_synth_cat_dom"/>
</dbReference>
<evidence type="ECO:0000256" key="5">
    <source>
        <dbReference type="ARBA" id="ARBA00022679"/>
    </source>
</evidence>
<dbReference type="NCBIfam" id="NF001899">
    <property type="entry name" value="PRK00654.1-2"/>
    <property type="match status" value="1"/>
</dbReference>
<dbReference type="Gene3D" id="3.40.50.2000">
    <property type="entry name" value="Glycogen Phosphorylase B"/>
    <property type="match status" value="2"/>
</dbReference>
<comment type="similarity">
    <text evidence="3 7">Belongs to the glycosyltransferase 1 family. Bacterial/plant glycogen synthase subfamily.</text>
</comment>
<reference evidence="10 11" key="1">
    <citation type="submission" date="2018-07" db="EMBL/GenBank/DDBJ databases">
        <title>Genomic Encyclopedia of Type Strains, Phase III (KMG-III): the genomes of soil and plant-associated and newly described type strains.</title>
        <authorList>
            <person name="Whitman W."/>
        </authorList>
    </citation>
    <scope>NUCLEOTIDE SEQUENCE [LARGE SCALE GENOMIC DNA]</scope>
    <source>
        <strain evidence="10 11">CECT 7506</strain>
    </source>
</reference>
<dbReference type="InterPro" id="IPR011835">
    <property type="entry name" value="GS/SS"/>
</dbReference>
<dbReference type="UniPathway" id="UPA00164"/>
<feature type="binding site" evidence="7">
    <location>
        <position position="15"/>
    </location>
    <ligand>
        <name>ADP-alpha-D-glucose</name>
        <dbReference type="ChEBI" id="CHEBI:57498"/>
    </ligand>
</feature>
<proteinExistence type="inferred from homology"/>
<dbReference type="GO" id="GO:0009011">
    <property type="term" value="F:alpha-1,4-glucan glucosyltransferase (ADP-glucose donor) activity"/>
    <property type="evidence" value="ECO:0007669"/>
    <property type="project" value="UniProtKB-UniRule"/>
</dbReference>
<dbReference type="InterPro" id="IPR001296">
    <property type="entry name" value="Glyco_trans_1"/>
</dbReference>
<dbReference type="PANTHER" id="PTHR45825:SF11">
    <property type="entry name" value="ALPHA AMYLASE DOMAIN-CONTAINING PROTEIN"/>
    <property type="match status" value="1"/>
</dbReference>
<evidence type="ECO:0000256" key="1">
    <source>
        <dbReference type="ARBA" id="ARBA00001478"/>
    </source>
</evidence>
<dbReference type="CDD" id="cd03791">
    <property type="entry name" value="GT5_Glycogen_synthase_DULL1-like"/>
    <property type="match status" value="1"/>
</dbReference>
<dbReference type="Pfam" id="PF08323">
    <property type="entry name" value="Glyco_transf_5"/>
    <property type="match status" value="1"/>
</dbReference>
<accession>A0A368WBK2</accession>
<evidence type="ECO:0000256" key="4">
    <source>
        <dbReference type="ARBA" id="ARBA00022676"/>
    </source>
</evidence>
<evidence type="ECO:0000259" key="8">
    <source>
        <dbReference type="Pfam" id="PF00534"/>
    </source>
</evidence>
<dbReference type="GO" id="GO:0004373">
    <property type="term" value="F:alpha-1,4-glucan glucosyltransferase (UDP-glucose donor) activity"/>
    <property type="evidence" value="ECO:0007669"/>
    <property type="project" value="InterPro"/>
</dbReference>
<dbReference type="OrthoDB" id="9808590at2"/>
<feature type="domain" description="Glycosyl transferase family 1" evidence="8">
    <location>
        <begin position="290"/>
        <end position="440"/>
    </location>
</feature>
<protein>
    <recommendedName>
        <fullName evidence="7">Glycogen synthase</fullName>
        <ecNumber evidence="7">2.4.1.21</ecNumber>
    </recommendedName>
    <alternativeName>
        <fullName evidence="7">Starch [bacterial glycogen] synthase</fullName>
    </alternativeName>
</protein>
<keyword evidence="11" id="KW-1185">Reference proteome</keyword>
<evidence type="ECO:0000256" key="7">
    <source>
        <dbReference type="HAMAP-Rule" id="MF_00484"/>
    </source>
</evidence>
<comment type="pathway">
    <text evidence="7">Glycan biosynthesis; glycogen biosynthesis.</text>
</comment>
<comment type="function">
    <text evidence="2 7">Synthesizes alpha-1,4-glucan chains using ADP-glucose.</text>
</comment>
<evidence type="ECO:0000256" key="3">
    <source>
        <dbReference type="ARBA" id="ARBA00010281"/>
    </source>
</evidence>
<keyword evidence="6 7" id="KW-0320">Glycogen biosynthesis</keyword>
<dbReference type="GO" id="GO:0005978">
    <property type="term" value="P:glycogen biosynthetic process"/>
    <property type="evidence" value="ECO:0007669"/>
    <property type="project" value="UniProtKB-UniRule"/>
</dbReference>
<gene>
    <name evidence="7" type="primary">glgA</name>
    <name evidence="10" type="ORF">DFP97_102456</name>
</gene>
<evidence type="ECO:0000313" key="11">
    <source>
        <dbReference type="Proteomes" id="UP000252415"/>
    </source>
</evidence>
<comment type="caution">
    <text evidence="10">The sequence shown here is derived from an EMBL/GenBank/DDBJ whole genome shotgun (WGS) entry which is preliminary data.</text>
</comment>
<dbReference type="PANTHER" id="PTHR45825">
    <property type="entry name" value="GRANULE-BOUND STARCH SYNTHASE 1, CHLOROPLASTIC/AMYLOPLASTIC"/>
    <property type="match status" value="1"/>
</dbReference>
<evidence type="ECO:0000256" key="6">
    <source>
        <dbReference type="ARBA" id="ARBA00023056"/>
    </source>
</evidence>
<keyword evidence="4 7" id="KW-0328">Glycosyltransferase</keyword>
<dbReference type="Pfam" id="PF00534">
    <property type="entry name" value="Glycos_transf_1"/>
    <property type="match status" value="1"/>
</dbReference>
<organism evidence="10 11">
    <name type="scientific">Paenibacillus prosopidis</name>
    <dbReference type="NCBI Taxonomy" id="630520"/>
    <lineage>
        <taxon>Bacteria</taxon>
        <taxon>Bacillati</taxon>
        <taxon>Bacillota</taxon>
        <taxon>Bacilli</taxon>
        <taxon>Bacillales</taxon>
        <taxon>Paenibacillaceae</taxon>
        <taxon>Paenibacillus</taxon>
    </lineage>
</organism>
<dbReference type="NCBIfam" id="NF001898">
    <property type="entry name" value="PRK00654.1-1"/>
    <property type="match status" value="1"/>
</dbReference>
<keyword evidence="5 7" id="KW-0808">Transferase</keyword>
<dbReference type="RefSeq" id="WP_114378746.1">
    <property type="nucleotide sequence ID" value="NZ_QPJD01000002.1"/>
</dbReference>
<dbReference type="HAMAP" id="MF_00484">
    <property type="entry name" value="Glycogen_synth"/>
    <property type="match status" value="1"/>
</dbReference>
<dbReference type="EC" id="2.4.1.21" evidence="7"/>
<dbReference type="NCBIfam" id="TIGR02095">
    <property type="entry name" value="glgA"/>
    <property type="match status" value="1"/>
</dbReference>